<accession>A0A3Q8ER81</accession>
<proteinExistence type="inferred from homology"/>
<reference evidence="3 4" key="1">
    <citation type="journal article" date="2018" name="Parasitology">
        <title>The reduced genome of Candidatus Kinetoplastibacterium sorsogonicusi, the endosymbiont of Kentomonas sorsogonicus (Trypanosomatidae): loss of the haem-synthesis pathway.</title>
        <authorList>
            <person name="Silva F.M."/>
            <person name="Kostygov A.Y."/>
            <person name="Spodareva V.V."/>
            <person name="Butenko A."/>
            <person name="Tossou R."/>
            <person name="Lukes J."/>
            <person name="Yurchenko V."/>
            <person name="Alves J.M.P."/>
        </authorList>
    </citation>
    <scope>NUCLEOTIDE SEQUENCE [LARGE SCALE GENOMIC DNA]</scope>
    <source>
        <strain evidence="3 4">MF-08</strain>
    </source>
</reference>
<organism evidence="3 4">
    <name type="scientific">Candidatus Kinetoplastidibacterium kentomonadis</name>
    <dbReference type="NCBI Taxonomy" id="1576550"/>
    <lineage>
        <taxon>Bacteria</taxon>
        <taxon>Pseudomonadati</taxon>
        <taxon>Pseudomonadota</taxon>
        <taxon>Betaproteobacteria</taxon>
        <taxon>Candidatus Kinetoplastidibacterium</taxon>
    </lineage>
</organism>
<evidence type="ECO:0000256" key="1">
    <source>
        <dbReference type="ARBA" id="ARBA00007665"/>
    </source>
</evidence>
<keyword evidence="4" id="KW-1185">Reference proteome</keyword>
<evidence type="ECO:0000313" key="4">
    <source>
        <dbReference type="Proteomes" id="UP000266796"/>
    </source>
</evidence>
<dbReference type="Gene3D" id="3.30.230.30">
    <property type="entry name" value="Impact, N-terminal domain"/>
    <property type="match status" value="1"/>
</dbReference>
<dbReference type="SUPFAM" id="SSF54211">
    <property type="entry name" value="Ribosomal protein S5 domain 2-like"/>
    <property type="match status" value="1"/>
</dbReference>
<dbReference type="EMBL" id="CP025628">
    <property type="protein sequence ID" value="AWD32372.1"/>
    <property type="molecule type" value="Genomic_DNA"/>
</dbReference>
<evidence type="ECO:0000259" key="2">
    <source>
        <dbReference type="Pfam" id="PF01205"/>
    </source>
</evidence>
<feature type="domain" description="Impact N-terminal" evidence="2">
    <location>
        <begin position="15"/>
        <end position="114"/>
    </location>
</feature>
<dbReference type="PANTHER" id="PTHR16301:SF20">
    <property type="entry name" value="IMPACT FAMILY MEMBER YIGZ"/>
    <property type="match status" value="1"/>
</dbReference>
<protein>
    <submittedName>
        <fullName evidence="3">IMPACT family member YigZ</fullName>
    </submittedName>
</protein>
<dbReference type="InterPro" id="IPR036956">
    <property type="entry name" value="Impact_N_sf"/>
</dbReference>
<dbReference type="InterPro" id="IPR001498">
    <property type="entry name" value="Impact_N"/>
</dbReference>
<dbReference type="GO" id="GO:0005737">
    <property type="term" value="C:cytoplasm"/>
    <property type="evidence" value="ECO:0007669"/>
    <property type="project" value="TreeGrafter"/>
</dbReference>
<dbReference type="AlphaFoldDB" id="A0A3Q8ER81"/>
<dbReference type="OrthoDB" id="9813771at2"/>
<dbReference type="KEGG" id="kso:CKSOR_00250"/>
<dbReference type="InterPro" id="IPR020568">
    <property type="entry name" value="Ribosomal_Su5_D2-typ_SF"/>
</dbReference>
<gene>
    <name evidence="3" type="primary">yigZ</name>
    <name evidence="3" type="ORF">CKSOR_00250</name>
</gene>
<dbReference type="RefSeq" id="WP_108673790.1">
    <property type="nucleotide sequence ID" value="NZ_CP025628.1"/>
</dbReference>
<name>A0A3Q8ER81_9PROT</name>
<dbReference type="InterPro" id="IPR023582">
    <property type="entry name" value="Impact"/>
</dbReference>
<dbReference type="PANTHER" id="PTHR16301">
    <property type="entry name" value="IMPACT-RELATED"/>
    <property type="match status" value="1"/>
</dbReference>
<evidence type="ECO:0000313" key="3">
    <source>
        <dbReference type="EMBL" id="AWD32372.1"/>
    </source>
</evidence>
<dbReference type="GO" id="GO:0006446">
    <property type="term" value="P:regulation of translational initiation"/>
    <property type="evidence" value="ECO:0007669"/>
    <property type="project" value="TreeGrafter"/>
</dbReference>
<comment type="similarity">
    <text evidence="1">Belongs to the IMPACT family.</text>
</comment>
<dbReference type="Pfam" id="PF01205">
    <property type="entry name" value="Impact_N"/>
    <property type="match status" value="1"/>
</dbReference>
<dbReference type="Proteomes" id="UP000266796">
    <property type="component" value="Chromosome"/>
</dbReference>
<sequence length="185" mass="21995">MYIIDSEIEYKKCIKNSIFITHAKHVHDIEQAIFFLKNKKNHKATHNCWAYRIGEKIKFFDDNEPYGTAGKQILNAILAHEFDFICILISRWFGGIKLGTKLSKAYFTCTSECLKNGKKSEIEINEILNIKLNISFFKYFSNWLQNNNIKILSKIFEYNMVYITIQIEKTKIYDFRNFEKSLYKK</sequence>